<protein>
    <recommendedName>
        <fullName evidence="8">Tryptophan synthase alpha chain</fullName>
        <ecNumber evidence="8">4.2.1.20</ecNumber>
    </recommendedName>
</protein>
<evidence type="ECO:0000256" key="5">
    <source>
        <dbReference type="ARBA" id="ARBA00023141"/>
    </source>
</evidence>
<dbReference type="InterPro" id="IPR018204">
    <property type="entry name" value="Trp_synthase_alpha_AS"/>
</dbReference>
<sequence>MNRVEAAANTNNQLFIPYIVAGDPTIEVTIDLARVLEESGAHILELGVPYSDPLADGPVIQAAANRSLQEGTSLQTVIDTVRQIRAAGIRIPIVLFCYVNPILKYGLHDAVKAASEAGVDGWLVPDLPYEENDEMKKTCNEYGNVLISLVAPTSNERVKRIAKEAQGFLYCVSSLGVTGVREEFDHRLDTFITAASESSSVPLAVGFGVSKREHVARLHTQGYGAVVGSRIVKEIEKYETMLRDPNQRSKALLQIKTFVQSLVSS</sequence>
<keyword evidence="11" id="KW-1185">Reference proteome</keyword>
<dbReference type="NCBIfam" id="TIGR00262">
    <property type="entry name" value="trpA"/>
    <property type="match status" value="1"/>
</dbReference>
<organism evidence="10 11">
    <name type="scientific">Geomicrobium sediminis</name>
    <dbReference type="NCBI Taxonomy" id="1347788"/>
    <lineage>
        <taxon>Bacteria</taxon>
        <taxon>Bacillati</taxon>
        <taxon>Bacillota</taxon>
        <taxon>Bacilli</taxon>
        <taxon>Bacillales</taxon>
        <taxon>Geomicrobium</taxon>
    </lineage>
</organism>
<reference evidence="10 11" key="1">
    <citation type="submission" date="2021-01" db="EMBL/GenBank/DDBJ databases">
        <title>Genomic Encyclopedia of Type Strains, Phase IV (KMG-IV): sequencing the most valuable type-strain genomes for metagenomic binning, comparative biology and taxonomic classification.</title>
        <authorList>
            <person name="Goeker M."/>
        </authorList>
    </citation>
    <scope>NUCLEOTIDE SEQUENCE [LARGE SCALE GENOMIC DNA]</scope>
    <source>
        <strain evidence="10 11">DSM 25540</strain>
    </source>
</reference>
<keyword evidence="5 8" id="KW-0057">Aromatic amino acid biosynthesis</keyword>
<evidence type="ECO:0000313" key="11">
    <source>
        <dbReference type="Proteomes" id="UP000741863"/>
    </source>
</evidence>
<evidence type="ECO:0000256" key="9">
    <source>
        <dbReference type="RuleBase" id="RU003662"/>
    </source>
</evidence>
<evidence type="ECO:0000256" key="7">
    <source>
        <dbReference type="ARBA" id="ARBA00049047"/>
    </source>
</evidence>
<name>A0ABS2PEM1_9BACL</name>
<dbReference type="EMBL" id="JAFBEC010000007">
    <property type="protein sequence ID" value="MBM7633520.1"/>
    <property type="molecule type" value="Genomic_DNA"/>
</dbReference>
<dbReference type="InterPro" id="IPR013785">
    <property type="entry name" value="Aldolase_TIM"/>
</dbReference>
<comment type="subunit">
    <text evidence="2 8">Tetramer of two alpha and two beta chains.</text>
</comment>
<evidence type="ECO:0000256" key="4">
    <source>
        <dbReference type="ARBA" id="ARBA00022822"/>
    </source>
</evidence>
<dbReference type="Gene3D" id="3.20.20.70">
    <property type="entry name" value="Aldolase class I"/>
    <property type="match status" value="1"/>
</dbReference>
<comment type="caution">
    <text evidence="10">The sequence shown here is derived from an EMBL/GenBank/DDBJ whole genome shotgun (WGS) entry which is preliminary data.</text>
</comment>
<evidence type="ECO:0000256" key="3">
    <source>
        <dbReference type="ARBA" id="ARBA00022605"/>
    </source>
</evidence>
<evidence type="ECO:0000256" key="2">
    <source>
        <dbReference type="ARBA" id="ARBA00011270"/>
    </source>
</evidence>
<dbReference type="PROSITE" id="PS00167">
    <property type="entry name" value="TRP_SYNTHASE_ALPHA"/>
    <property type="match status" value="1"/>
</dbReference>
<dbReference type="PANTHER" id="PTHR43406">
    <property type="entry name" value="TRYPTOPHAN SYNTHASE, ALPHA CHAIN"/>
    <property type="match status" value="1"/>
</dbReference>
<dbReference type="InterPro" id="IPR002028">
    <property type="entry name" value="Trp_synthase_suA"/>
</dbReference>
<comment type="pathway">
    <text evidence="1 8">Amino-acid biosynthesis; L-tryptophan biosynthesis; L-tryptophan from chorismate: step 5/5.</text>
</comment>
<accession>A0ABS2PEM1</accession>
<proteinExistence type="inferred from homology"/>
<evidence type="ECO:0000256" key="1">
    <source>
        <dbReference type="ARBA" id="ARBA00004733"/>
    </source>
</evidence>
<keyword evidence="4 8" id="KW-0822">Tryptophan biosynthesis</keyword>
<evidence type="ECO:0000256" key="8">
    <source>
        <dbReference type="HAMAP-Rule" id="MF_00131"/>
    </source>
</evidence>
<dbReference type="GO" id="GO:0004834">
    <property type="term" value="F:tryptophan synthase activity"/>
    <property type="evidence" value="ECO:0007669"/>
    <property type="project" value="UniProtKB-EC"/>
</dbReference>
<comment type="function">
    <text evidence="8">The alpha subunit is responsible for the aldol cleavage of indoleglycerol phosphate to indole and glyceraldehyde 3-phosphate.</text>
</comment>
<gene>
    <name evidence="8" type="primary">trpA</name>
    <name evidence="10" type="ORF">JOD17_002614</name>
</gene>
<dbReference type="PANTHER" id="PTHR43406:SF1">
    <property type="entry name" value="TRYPTOPHAN SYNTHASE ALPHA CHAIN, CHLOROPLASTIC"/>
    <property type="match status" value="1"/>
</dbReference>
<dbReference type="HAMAP" id="MF_00131">
    <property type="entry name" value="Trp_synth_alpha"/>
    <property type="match status" value="1"/>
</dbReference>
<evidence type="ECO:0000313" key="10">
    <source>
        <dbReference type="EMBL" id="MBM7633520.1"/>
    </source>
</evidence>
<dbReference type="EC" id="4.2.1.20" evidence="8"/>
<dbReference type="CDD" id="cd04724">
    <property type="entry name" value="Tryptophan_synthase_alpha"/>
    <property type="match status" value="1"/>
</dbReference>
<dbReference type="Proteomes" id="UP000741863">
    <property type="component" value="Unassembled WGS sequence"/>
</dbReference>
<comment type="catalytic activity">
    <reaction evidence="7 8">
        <text>(1S,2R)-1-C-(indol-3-yl)glycerol 3-phosphate + L-serine = D-glyceraldehyde 3-phosphate + L-tryptophan + H2O</text>
        <dbReference type="Rhea" id="RHEA:10532"/>
        <dbReference type="ChEBI" id="CHEBI:15377"/>
        <dbReference type="ChEBI" id="CHEBI:33384"/>
        <dbReference type="ChEBI" id="CHEBI:57912"/>
        <dbReference type="ChEBI" id="CHEBI:58866"/>
        <dbReference type="ChEBI" id="CHEBI:59776"/>
        <dbReference type="EC" id="4.2.1.20"/>
    </reaction>
</comment>
<feature type="active site" description="Proton acceptor" evidence="8">
    <location>
        <position position="56"/>
    </location>
</feature>
<evidence type="ECO:0000256" key="6">
    <source>
        <dbReference type="ARBA" id="ARBA00023239"/>
    </source>
</evidence>
<comment type="similarity">
    <text evidence="8 9">Belongs to the TrpA family.</text>
</comment>
<dbReference type="SUPFAM" id="SSF51366">
    <property type="entry name" value="Ribulose-phoshate binding barrel"/>
    <property type="match status" value="1"/>
</dbReference>
<dbReference type="Pfam" id="PF00290">
    <property type="entry name" value="Trp_syntA"/>
    <property type="match status" value="1"/>
</dbReference>
<dbReference type="InterPro" id="IPR011060">
    <property type="entry name" value="RibuloseP-bd_barrel"/>
</dbReference>
<keyword evidence="3 8" id="KW-0028">Amino-acid biosynthesis</keyword>
<keyword evidence="6 8" id="KW-0456">Lyase</keyword>
<feature type="active site" description="Proton acceptor" evidence="8">
    <location>
        <position position="45"/>
    </location>
</feature>